<evidence type="ECO:0000256" key="7">
    <source>
        <dbReference type="ARBA" id="ARBA00023004"/>
    </source>
</evidence>
<dbReference type="Gene3D" id="3.20.20.70">
    <property type="entry name" value="Aldolase class I"/>
    <property type="match status" value="1"/>
</dbReference>
<dbReference type="InterPro" id="IPR058240">
    <property type="entry name" value="rSAM_sf"/>
</dbReference>
<gene>
    <name evidence="12" type="ORF">METZ01_LOCUS312563</name>
</gene>
<evidence type="ECO:0000256" key="3">
    <source>
        <dbReference type="ARBA" id="ARBA00006804"/>
    </source>
</evidence>
<keyword evidence="10" id="KW-0456">Lyase</keyword>
<dbReference type="InterPro" id="IPR007197">
    <property type="entry name" value="rSAM"/>
</dbReference>
<proteinExistence type="inferred from homology"/>
<keyword evidence="7" id="KW-0408">Iron</keyword>
<dbReference type="InterPro" id="IPR013785">
    <property type="entry name" value="Aldolase_TIM"/>
</dbReference>
<comment type="cofactor">
    <cofactor evidence="1">
        <name>[4Fe-4S] cluster</name>
        <dbReference type="ChEBI" id="CHEBI:49883"/>
    </cofactor>
</comment>
<evidence type="ECO:0000256" key="4">
    <source>
        <dbReference type="ARBA" id="ARBA00022485"/>
    </source>
</evidence>
<dbReference type="PANTHER" id="PTHR43787">
    <property type="entry name" value="FEMO COFACTOR BIOSYNTHESIS PROTEIN NIFB-RELATED"/>
    <property type="match status" value="1"/>
</dbReference>
<sequence>QSCLFKTGYSMEATSQKTEPSKPDGYDPVALAKSTEKVVVRGNKRKYANLARNLRFYGGTTSATEVGCNLRCKFCFSDRPVRRPHSTGRFYSGKQVFEALRKSAEKNGNKLISASASEGTLGKQHLFEILELVDKSDLIYILETNGMTLGNDPEFARELSRFKNLHVRVSIKGTHEEEYVQLTGAMSESYNLPYKALEHLIDAGVSCNACLSISFSKPEDIRKAELRLAKIRPGILKSLEKEHITLFPKVFKRLHHLEMMPRTFRHRGKIIEGFSHN</sequence>
<organism evidence="12">
    <name type="scientific">marine metagenome</name>
    <dbReference type="NCBI Taxonomy" id="408172"/>
    <lineage>
        <taxon>unclassified sequences</taxon>
        <taxon>metagenomes</taxon>
        <taxon>ecological metagenomes</taxon>
    </lineage>
</organism>
<evidence type="ECO:0000259" key="11">
    <source>
        <dbReference type="Pfam" id="PF04055"/>
    </source>
</evidence>
<comment type="similarity">
    <text evidence="3">Belongs to the radical SAM superfamily. NifB family.</text>
</comment>
<dbReference type="GO" id="GO:0051539">
    <property type="term" value="F:4 iron, 4 sulfur cluster binding"/>
    <property type="evidence" value="ECO:0007669"/>
    <property type="project" value="UniProtKB-KW"/>
</dbReference>
<evidence type="ECO:0000256" key="5">
    <source>
        <dbReference type="ARBA" id="ARBA00022691"/>
    </source>
</evidence>
<reference evidence="12" key="1">
    <citation type="submission" date="2018-05" db="EMBL/GenBank/DDBJ databases">
        <authorList>
            <person name="Lanie J.A."/>
            <person name="Ng W.-L."/>
            <person name="Kazmierczak K.M."/>
            <person name="Andrzejewski T.M."/>
            <person name="Davidsen T.M."/>
            <person name="Wayne K.J."/>
            <person name="Tettelin H."/>
            <person name="Glass J.I."/>
            <person name="Rusch D."/>
            <person name="Podicherti R."/>
            <person name="Tsui H.-C.T."/>
            <person name="Winkler M.E."/>
        </authorList>
    </citation>
    <scope>NUCLEOTIDE SEQUENCE</scope>
</reference>
<dbReference type="EMBL" id="UINC01100002">
    <property type="protein sequence ID" value="SVC59709.1"/>
    <property type="molecule type" value="Genomic_DNA"/>
</dbReference>
<feature type="domain" description="Radical SAM core" evidence="11">
    <location>
        <begin position="67"/>
        <end position="207"/>
    </location>
</feature>
<dbReference type="GO" id="GO:0046872">
    <property type="term" value="F:metal ion binding"/>
    <property type="evidence" value="ECO:0007669"/>
    <property type="project" value="UniProtKB-KW"/>
</dbReference>
<evidence type="ECO:0000256" key="10">
    <source>
        <dbReference type="ARBA" id="ARBA00023239"/>
    </source>
</evidence>
<protein>
    <recommendedName>
        <fullName evidence="11">Radical SAM core domain-containing protein</fullName>
    </recommendedName>
</protein>
<keyword evidence="6" id="KW-0479">Metal-binding</keyword>
<evidence type="ECO:0000256" key="9">
    <source>
        <dbReference type="ARBA" id="ARBA00023231"/>
    </source>
</evidence>
<dbReference type="PANTHER" id="PTHR43787:SF13">
    <property type="entry name" value="FEMO COFACTOR BIOSYNTHESIS PROTEIN NIFB"/>
    <property type="match status" value="1"/>
</dbReference>
<keyword evidence="4" id="KW-0004">4Fe-4S</keyword>
<dbReference type="AlphaFoldDB" id="A0A382NET7"/>
<feature type="non-terminal residue" evidence="12">
    <location>
        <position position="1"/>
    </location>
</feature>
<evidence type="ECO:0000256" key="6">
    <source>
        <dbReference type="ARBA" id="ARBA00022723"/>
    </source>
</evidence>
<keyword evidence="5" id="KW-0949">S-adenosyl-L-methionine</keyword>
<dbReference type="Pfam" id="PF04055">
    <property type="entry name" value="Radical_SAM"/>
    <property type="match status" value="1"/>
</dbReference>
<dbReference type="GO" id="GO:0016829">
    <property type="term" value="F:lyase activity"/>
    <property type="evidence" value="ECO:0007669"/>
    <property type="project" value="UniProtKB-KW"/>
</dbReference>
<accession>A0A382NET7</accession>
<keyword evidence="9" id="KW-0535">Nitrogen fixation</keyword>
<evidence type="ECO:0000313" key="12">
    <source>
        <dbReference type="EMBL" id="SVC59709.1"/>
    </source>
</evidence>
<dbReference type="SUPFAM" id="SSF102114">
    <property type="entry name" value="Radical SAM enzymes"/>
    <property type="match status" value="1"/>
</dbReference>
<keyword evidence="8" id="KW-0411">Iron-sulfur</keyword>
<evidence type="ECO:0000256" key="2">
    <source>
        <dbReference type="ARBA" id="ARBA00005155"/>
    </source>
</evidence>
<evidence type="ECO:0000256" key="1">
    <source>
        <dbReference type="ARBA" id="ARBA00001966"/>
    </source>
</evidence>
<name>A0A382NET7_9ZZZZ</name>
<dbReference type="CDD" id="cd01335">
    <property type="entry name" value="Radical_SAM"/>
    <property type="match status" value="1"/>
</dbReference>
<dbReference type="SFLD" id="SFLDS00029">
    <property type="entry name" value="Radical_SAM"/>
    <property type="match status" value="1"/>
</dbReference>
<evidence type="ECO:0000256" key="8">
    <source>
        <dbReference type="ARBA" id="ARBA00023014"/>
    </source>
</evidence>
<comment type="pathway">
    <text evidence="2">Cofactor biosynthesis; Fe-Mo cofactor biosynthesis.</text>
</comment>